<organism evidence="5 6">
    <name type="scientific">Phytophthora oleae</name>
    <dbReference type="NCBI Taxonomy" id="2107226"/>
    <lineage>
        <taxon>Eukaryota</taxon>
        <taxon>Sar</taxon>
        <taxon>Stramenopiles</taxon>
        <taxon>Oomycota</taxon>
        <taxon>Peronosporomycetes</taxon>
        <taxon>Peronosporales</taxon>
        <taxon>Peronosporaceae</taxon>
        <taxon>Phytophthora</taxon>
    </lineage>
</organism>
<dbReference type="InterPro" id="IPR045379">
    <property type="entry name" value="Crinkler_N"/>
</dbReference>
<dbReference type="AlphaFoldDB" id="A0ABD3ERW8"/>
<evidence type="ECO:0000259" key="4">
    <source>
        <dbReference type="Pfam" id="PF20147"/>
    </source>
</evidence>
<protein>
    <recommendedName>
        <fullName evidence="4">Crinkler effector protein N-terminal domain-containing protein</fullName>
    </recommendedName>
</protein>
<reference evidence="5 6" key="1">
    <citation type="submission" date="2024-09" db="EMBL/GenBank/DDBJ databases">
        <title>Genome sequencing and assembly of Phytophthora oleae, isolate VK10A, causative agent of rot of olive drupes.</title>
        <authorList>
            <person name="Conti Taguali S."/>
            <person name="Riolo M."/>
            <person name="La Spada F."/>
            <person name="Cacciola S.O."/>
            <person name="Dionisio G."/>
        </authorList>
    </citation>
    <scope>NUCLEOTIDE SEQUENCE [LARGE SCALE GENOMIC DNA]</scope>
    <source>
        <strain evidence="5 6">VK10A</strain>
    </source>
</reference>
<comment type="subcellular location">
    <subcellularLocation>
        <location evidence="1">Host cell</location>
    </subcellularLocation>
    <subcellularLocation>
        <location evidence="2">Secreted</location>
    </subcellularLocation>
</comment>
<dbReference type="GO" id="GO:0005576">
    <property type="term" value="C:extracellular region"/>
    <property type="evidence" value="ECO:0007669"/>
    <property type="project" value="UniProtKB-SubCell"/>
</dbReference>
<name>A0ABD3ERW8_9STRA</name>
<keyword evidence="6" id="KW-1185">Reference proteome</keyword>
<comment type="caution">
    <text evidence="5">The sequence shown here is derived from an EMBL/GenBank/DDBJ whole genome shotgun (WGS) entry which is preliminary data.</text>
</comment>
<evidence type="ECO:0000256" key="1">
    <source>
        <dbReference type="ARBA" id="ARBA00004340"/>
    </source>
</evidence>
<dbReference type="EMBL" id="JBIMZQ010000070">
    <property type="protein sequence ID" value="KAL3657057.1"/>
    <property type="molecule type" value="Genomic_DNA"/>
</dbReference>
<evidence type="ECO:0000256" key="2">
    <source>
        <dbReference type="ARBA" id="ARBA00004613"/>
    </source>
</evidence>
<evidence type="ECO:0000313" key="5">
    <source>
        <dbReference type="EMBL" id="KAL3657057.1"/>
    </source>
</evidence>
<dbReference type="Proteomes" id="UP001632037">
    <property type="component" value="Unassembled WGS sequence"/>
</dbReference>
<evidence type="ECO:0000313" key="6">
    <source>
        <dbReference type="Proteomes" id="UP001632037"/>
    </source>
</evidence>
<dbReference type="GO" id="GO:0043657">
    <property type="term" value="C:host cell"/>
    <property type="evidence" value="ECO:0007669"/>
    <property type="project" value="UniProtKB-SubCell"/>
</dbReference>
<proteinExistence type="predicted"/>
<feature type="domain" description="Crinkler effector protein N-terminal" evidence="4">
    <location>
        <begin position="4"/>
        <end position="112"/>
    </location>
</feature>
<keyword evidence="3" id="KW-0964">Secreted</keyword>
<accession>A0ABD3ERW8</accession>
<dbReference type="Pfam" id="PF20147">
    <property type="entry name" value="Crinkler"/>
    <property type="match status" value="1"/>
</dbReference>
<gene>
    <name evidence="5" type="ORF">V7S43_018104</name>
</gene>
<sequence>MVPISLKCAIVGQAGKFDVTIDDDKKVSELKDAVKEMENELKNIDVDDLVLFLAKKDKGNGAWLTGAEVAAVRSDPVAQGFKLMDPTLFLKNPENFGKNFQPDEGQVHVLVVVPQQEHARSGLWLVTGSVKNALTTKGVRCKLYWMATLRIGYYDPTHRIGNKNVAFWYQDKKLCFRVLFETKEGALLFETDLVTGPLTLGSPLTDHVVDTRVERADAVSTSLQRIFYVDYVPNDSESPQHTISSVSLTTSVSNLDASTDEFRFQRIEDEKLFLPYGKAESCHLVSRKQSRDHKREFAKYDRDRNNRLALSRDMHGWFDGMSMDVPIVNMRPGEVEENQSIGNRYKVEVFVKVIDAQCKDRVFSRLKEGSDTTDDPLMMKTFVHVEDPETFCFCLMWKHEDTNELWRSFFDMTPAVD</sequence>
<evidence type="ECO:0000256" key="3">
    <source>
        <dbReference type="ARBA" id="ARBA00022525"/>
    </source>
</evidence>